<name>A0A6A1R0M5_9BURK</name>
<dbReference type="NCBIfam" id="TIGR03757">
    <property type="entry name" value="conj_TIGR03757"/>
    <property type="match status" value="1"/>
</dbReference>
<sequence length="139" mass="15107">MRAITAICAVLAAGVVQAAQPMTVEVFANMATMVPVPSAPAYQLRVYRLDAMTLIEEQLSQGLPAVEAEALAVLQRMEGEIRRKYQAQIINASNGMTLAIHYRLDRLPAVVIDRKAVIYGVPDVERALAIYQQSAGGRP</sequence>
<dbReference type="InterPro" id="IPR011090">
    <property type="entry name" value="Integr_conj_element_PFL4709"/>
</dbReference>
<accession>A0A6A1R0M5</accession>
<reference evidence="2" key="1">
    <citation type="submission" date="2019-09" db="EMBL/GenBank/DDBJ databases">
        <title>Draft genome sequences of 48 bacterial type strains from the CCUG.</title>
        <authorList>
            <person name="Tunovic T."/>
            <person name="Pineiro-Iglesias B."/>
            <person name="Unosson C."/>
            <person name="Inganas E."/>
            <person name="Ohlen M."/>
            <person name="Cardew S."/>
            <person name="Jensie-Markopoulos S."/>
            <person name="Salva-Serra F."/>
            <person name="Jaen-Luchoro D."/>
            <person name="Karlsson R."/>
            <person name="Svensson-Stadler L."/>
            <person name="Chun J."/>
            <person name="Moore E."/>
        </authorList>
    </citation>
    <scope>NUCLEOTIDE SEQUENCE</scope>
    <source>
        <strain evidence="2">CCUG 15333</strain>
    </source>
</reference>
<dbReference type="RefSeq" id="WP_151045232.1">
    <property type="nucleotide sequence ID" value="NZ_VZOT01000010.1"/>
</dbReference>
<comment type="caution">
    <text evidence="2">The sequence shown here is derived from an EMBL/GenBank/DDBJ whole genome shotgun (WGS) entry which is preliminary data.</text>
</comment>
<dbReference type="AlphaFoldDB" id="A0A6A1R0M5"/>
<gene>
    <name evidence="2" type="ORF">F7P80_12775</name>
</gene>
<feature type="signal peptide" evidence="1">
    <location>
        <begin position="1"/>
        <end position="18"/>
    </location>
</feature>
<dbReference type="Pfam" id="PF07511">
    <property type="entry name" value="DUF1525"/>
    <property type="match status" value="1"/>
</dbReference>
<feature type="chain" id="PRO_5025548354" evidence="1">
    <location>
        <begin position="19"/>
        <end position="139"/>
    </location>
</feature>
<protein>
    <submittedName>
        <fullName evidence="2">TIGR03757 family integrating conjugative element protein</fullName>
    </submittedName>
</protein>
<evidence type="ECO:0000256" key="1">
    <source>
        <dbReference type="SAM" id="SignalP"/>
    </source>
</evidence>
<keyword evidence="1" id="KW-0732">Signal</keyword>
<evidence type="ECO:0000313" key="2">
    <source>
        <dbReference type="EMBL" id="KAB0585791.1"/>
    </source>
</evidence>
<dbReference type="EMBL" id="VZOT01000010">
    <property type="protein sequence ID" value="KAB0585791.1"/>
    <property type="molecule type" value="Genomic_DNA"/>
</dbReference>
<proteinExistence type="predicted"/>
<organism evidence="2">
    <name type="scientific">Comamonas kerstersii</name>
    <dbReference type="NCBI Taxonomy" id="225992"/>
    <lineage>
        <taxon>Bacteria</taxon>
        <taxon>Pseudomonadati</taxon>
        <taxon>Pseudomonadota</taxon>
        <taxon>Betaproteobacteria</taxon>
        <taxon>Burkholderiales</taxon>
        <taxon>Comamonadaceae</taxon>
        <taxon>Comamonas</taxon>
    </lineage>
</organism>